<dbReference type="GO" id="GO:0005886">
    <property type="term" value="C:plasma membrane"/>
    <property type="evidence" value="ECO:0007669"/>
    <property type="project" value="UniProtKB-SubCell"/>
</dbReference>
<evidence type="ECO:0000256" key="1">
    <source>
        <dbReference type="ARBA" id="ARBA00004651"/>
    </source>
</evidence>
<evidence type="ECO:0000256" key="8">
    <source>
        <dbReference type="ARBA" id="ARBA00023065"/>
    </source>
</evidence>
<evidence type="ECO:0000313" key="15">
    <source>
        <dbReference type="Proteomes" id="UP000076563"/>
    </source>
</evidence>
<evidence type="ECO:0000256" key="5">
    <source>
        <dbReference type="ARBA" id="ARBA00022692"/>
    </source>
</evidence>
<keyword evidence="3" id="KW-0813">Transport</keyword>
<reference evidence="15" key="1">
    <citation type="submission" date="2016-01" db="EMBL/GenBank/DDBJ databases">
        <title>Draft genome of Chromobacterium sp. F49.</title>
        <authorList>
            <person name="Hong K.W."/>
        </authorList>
    </citation>
    <scope>NUCLEOTIDE SEQUENCE [LARGE SCALE GENOMIC DNA]</scope>
    <source>
        <strain evidence="15">M63</strain>
    </source>
</reference>
<dbReference type="EMBL" id="LQRA01000071">
    <property type="protein sequence ID" value="KZE75631.1"/>
    <property type="molecule type" value="Genomic_DNA"/>
</dbReference>
<evidence type="ECO:0000256" key="6">
    <source>
        <dbReference type="ARBA" id="ARBA00022842"/>
    </source>
</evidence>
<keyword evidence="9 13" id="KW-0472">Membrane</keyword>
<protein>
    <recommendedName>
        <fullName evidence="16">Magnesium transporter</fullName>
    </recommendedName>
</protein>
<evidence type="ECO:0000313" key="14">
    <source>
        <dbReference type="EMBL" id="KZE75631.1"/>
    </source>
</evidence>
<dbReference type="PANTHER" id="PTHR46494:SF2">
    <property type="entry name" value="MAGNESIUM TRANSPORT PROTEIN CORA"/>
    <property type="match status" value="1"/>
</dbReference>
<evidence type="ECO:0000256" key="11">
    <source>
        <dbReference type="ARBA" id="ARBA00045497"/>
    </source>
</evidence>
<keyword evidence="15" id="KW-1185">Reference proteome</keyword>
<evidence type="ECO:0000256" key="7">
    <source>
        <dbReference type="ARBA" id="ARBA00022989"/>
    </source>
</evidence>
<evidence type="ECO:0000256" key="12">
    <source>
        <dbReference type="SAM" id="Coils"/>
    </source>
</evidence>
<comment type="catalytic activity">
    <reaction evidence="10">
        <text>Mg(2+)(in) = Mg(2+)(out)</text>
        <dbReference type="Rhea" id="RHEA:29827"/>
        <dbReference type="ChEBI" id="CHEBI:18420"/>
    </reaction>
</comment>
<dbReference type="InterPro" id="IPR045861">
    <property type="entry name" value="CorA_cytoplasmic_dom"/>
</dbReference>
<dbReference type="GO" id="GO:0050897">
    <property type="term" value="F:cobalt ion binding"/>
    <property type="evidence" value="ECO:0007669"/>
    <property type="project" value="TreeGrafter"/>
</dbReference>
<comment type="function">
    <text evidence="11">Mediates influx of magnesium ions. Alternates between open and closed states. Activated by low cytoplasmic Mg(2+) levels. Inactive when cytoplasmic Mg(2+) levels are high.</text>
</comment>
<name>A0A163VZF8_9BACL</name>
<evidence type="ECO:0000256" key="3">
    <source>
        <dbReference type="ARBA" id="ARBA00022448"/>
    </source>
</evidence>
<feature type="coiled-coil region" evidence="12">
    <location>
        <begin position="104"/>
        <end position="131"/>
    </location>
</feature>
<dbReference type="InterPro" id="IPR002523">
    <property type="entry name" value="MgTranspt_CorA/ZnTranspt_ZntB"/>
</dbReference>
<evidence type="ECO:0000256" key="4">
    <source>
        <dbReference type="ARBA" id="ARBA00022475"/>
    </source>
</evidence>
<keyword evidence="5 13" id="KW-0812">Transmembrane</keyword>
<gene>
    <name evidence="14" type="ORF">AV654_26185</name>
</gene>
<keyword evidence="6" id="KW-0460">Magnesium</keyword>
<dbReference type="OrthoDB" id="9803416at2"/>
<comment type="similarity">
    <text evidence="2">Belongs to the CorA metal ion transporter (MIT) (TC 1.A.35) family.</text>
</comment>
<dbReference type="AlphaFoldDB" id="A0A163VZF8"/>
<dbReference type="STRING" id="1007103.GCA_000213315_04748"/>
<dbReference type="GO" id="GO:0000287">
    <property type="term" value="F:magnesium ion binding"/>
    <property type="evidence" value="ECO:0007669"/>
    <property type="project" value="TreeGrafter"/>
</dbReference>
<dbReference type="Gene3D" id="1.20.58.340">
    <property type="entry name" value="Magnesium transport protein CorA, transmembrane region"/>
    <property type="match status" value="2"/>
</dbReference>
<dbReference type="RefSeq" id="WP_063184748.1">
    <property type="nucleotide sequence ID" value="NZ_CP121215.1"/>
</dbReference>
<dbReference type="SUPFAM" id="SSF143865">
    <property type="entry name" value="CorA soluble domain-like"/>
    <property type="match status" value="1"/>
</dbReference>
<feature type="transmembrane region" description="Helical" evidence="13">
    <location>
        <begin position="216"/>
        <end position="235"/>
    </location>
</feature>
<dbReference type="eggNOG" id="COG0598">
    <property type="taxonomic scope" value="Bacteria"/>
</dbReference>
<dbReference type="PANTHER" id="PTHR46494">
    <property type="entry name" value="CORA FAMILY METAL ION TRANSPORTER (EUROFUNG)"/>
    <property type="match status" value="1"/>
</dbReference>
<keyword evidence="12" id="KW-0175">Coiled coil</keyword>
<comment type="subcellular location">
    <subcellularLocation>
        <location evidence="1">Cell membrane</location>
        <topology evidence="1">Multi-pass membrane protein</topology>
    </subcellularLocation>
</comment>
<keyword evidence="7 13" id="KW-1133">Transmembrane helix</keyword>
<dbReference type="GO" id="GO:0015095">
    <property type="term" value="F:magnesium ion transmembrane transporter activity"/>
    <property type="evidence" value="ECO:0007669"/>
    <property type="project" value="TreeGrafter"/>
</dbReference>
<proteinExistence type="inferred from homology"/>
<sequence length="287" mass="33561">MDQRTVRFPNARWSWTLMTAREDTRMPRVRSGGTAKLLQGFIVYSLHPENGQQKMFYRVDESELLTLQEGLYPFDDEQEKHMLSCMDRCRTALQGFCMLIGEVALTFLSQMEELEWKLEELEGRMKRSNDSKVLDEIMDLQYEVLDWHRILQPLEEFHAAAKGWAEDSPCHEYDNNELLLQRLHSRLNRYRTELDILLNIDNNIATYRGNEIMKTLTVFSVICTPATVFGSIWGMNFKNMPELELPFGYALAISAIVLLTLSVYFWMHWKGWTGDLLKGKNKDSNIV</sequence>
<evidence type="ECO:0000256" key="10">
    <source>
        <dbReference type="ARBA" id="ARBA00034269"/>
    </source>
</evidence>
<dbReference type="Pfam" id="PF01544">
    <property type="entry name" value="CorA"/>
    <property type="match status" value="1"/>
</dbReference>
<dbReference type="FunFam" id="1.20.58.340:FF:000004">
    <property type="entry name" value="Magnesium transport protein CorA"/>
    <property type="match status" value="1"/>
</dbReference>
<evidence type="ECO:0000256" key="2">
    <source>
        <dbReference type="ARBA" id="ARBA00009765"/>
    </source>
</evidence>
<evidence type="ECO:0008006" key="16">
    <source>
        <dbReference type="Google" id="ProtNLM"/>
    </source>
</evidence>
<comment type="caution">
    <text evidence="14">The sequence shown here is derived from an EMBL/GenBank/DDBJ whole genome shotgun (WGS) entry which is preliminary data.</text>
</comment>
<dbReference type="SUPFAM" id="SSF144083">
    <property type="entry name" value="Magnesium transport protein CorA, transmembrane region"/>
    <property type="match status" value="1"/>
</dbReference>
<organism evidence="14 15">
    <name type="scientific">Paenibacillus elgii</name>
    <dbReference type="NCBI Taxonomy" id="189691"/>
    <lineage>
        <taxon>Bacteria</taxon>
        <taxon>Bacillati</taxon>
        <taxon>Bacillota</taxon>
        <taxon>Bacilli</taxon>
        <taxon>Bacillales</taxon>
        <taxon>Paenibacillaceae</taxon>
        <taxon>Paenibacillus</taxon>
    </lineage>
</organism>
<evidence type="ECO:0000256" key="13">
    <source>
        <dbReference type="SAM" id="Phobius"/>
    </source>
</evidence>
<evidence type="ECO:0000256" key="9">
    <source>
        <dbReference type="ARBA" id="ARBA00023136"/>
    </source>
</evidence>
<feature type="transmembrane region" description="Helical" evidence="13">
    <location>
        <begin position="247"/>
        <end position="267"/>
    </location>
</feature>
<keyword evidence="4" id="KW-1003">Cell membrane</keyword>
<keyword evidence="8" id="KW-0406">Ion transport</keyword>
<dbReference type="InterPro" id="IPR045863">
    <property type="entry name" value="CorA_TM1_TM2"/>
</dbReference>
<dbReference type="Proteomes" id="UP000076563">
    <property type="component" value="Unassembled WGS sequence"/>
</dbReference>
<accession>A0A163VZF8</accession>
<dbReference type="GO" id="GO:0015087">
    <property type="term" value="F:cobalt ion transmembrane transporter activity"/>
    <property type="evidence" value="ECO:0007669"/>
    <property type="project" value="TreeGrafter"/>
</dbReference>